<gene>
    <name evidence="1" type="ORF">NDI37_09800</name>
</gene>
<proteinExistence type="predicted"/>
<reference evidence="1 2" key="1">
    <citation type="submission" date="2022-04" db="EMBL/GenBank/DDBJ databases">
        <title>Positive selection, recombination, and allopatry shape intraspecific diversity of widespread and dominant cyanobacteria.</title>
        <authorList>
            <person name="Wei J."/>
            <person name="Shu W."/>
            <person name="Hu C."/>
        </authorList>
    </citation>
    <scope>NUCLEOTIDE SEQUENCE [LARGE SCALE GENOMIC DNA]</scope>
    <source>
        <strain evidence="1 2">GB2-A5</strain>
    </source>
</reference>
<evidence type="ECO:0000313" key="2">
    <source>
        <dbReference type="Proteomes" id="UP001442494"/>
    </source>
</evidence>
<keyword evidence="2" id="KW-1185">Reference proteome</keyword>
<name>A0ABV0JMW2_9CYAN</name>
<evidence type="ECO:0000313" key="1">
    <source>
        <dbReference type="EMBL" id="MEP0864761.1"/>
    </source>
</evidence>
<dbReference type="EMBL" id="JAMPKK010000017">
    <property type="protein sequence ID" value="MEP0864761.1"/>
    <property type="molecule type" value="Genomic_DNA"/>
</dbReference>
<sequence>MVKSASGETVAIINSSVRLTSCGRFTSAIIDESKADALLRLAHIAPVMVAGLYKSDGTLDLYRLDEDGALNHTAIRTEKHTPVSYVNQQKVLRRLIEIPFSSCWMFSYQQRCVKLQQR</sequence>
<organism evidence="1 2">
    <name type="scientific">Funiculus sociatus GB2-A5</name>
    <dbReference type="NCBI Taxonomy" id="2933946"/>
    <lineage>
        <taxon>Bacteria</taxon>
        <taxon>Bacillati</taxon>
        <taxon>Cyanobacteriota</taxon>
        <taxon>Cyanophyceae</taxon>
        <taxon>Coleofasciculales</taxon>
        <taxon>Coleofasciculaceae</taxon>
        <taxon>Funiculus</taxon>
    </lineage>
</organism>
<protein>
    <submittedName>
        <fullName evidence="1">Uncharacterized protein</fullName>
    </submittedName>
</protein>
<dbReference type="Proteomes" id="UP001442494">
    <property type="component" value="Unassembled WGS sequence"/>
</dbReference>
<accession>A0ABV0JMW2</accession>
<dbReference type="RefSeq" id="WP_190423513.1">
    <property type="nucleotide sequence ID" value="NZ_JAMPKK010000017.1"/>
</dbReference>
<comment type="caution">
    <text evidence="1">The sequence shown here is derived from an EMBL/GenBank/DDBJ whole genome shotgun (WGS) entry which is preliminary data.</text>
</comment>